<dbReference type="Pfam" id="PF08852">
    <property type="entry name" value="DUF1822"/>
    <property type="match status" value="1"/>
</dbReference>
<name>A0A6B3N6W8_9CYAN</name>
<comment type="caution">
    <text evidence="1">The sequence shown here is derived from an EMBL/GenBank/DDBJ whole genome shotgun (WGS) entry which is preliminary data.</text>
</comment>
<sequence length="175" mass="19539">MIAKTQALEDWSIPMPITESAQRIAKQFASEQPTQEKAQQVYLNTLAVCAVNNYLRIIGISTNLTVGDSWNKVMRLAVDVADLWVSNLGRLECRPVEPGSLNCHIPQEVRLDRIAYIIVEIDKQFTLATLLGFSPTAASELPINQLLTLESLPEHLNKSSQLKQEPWILNSAKPC</sequence>
<reference evidence="1" key="1">
    <citation type="submission" date="2019-11" db="EMBL/GenBank/DDBJ databases">
        <title>Genomic insights into an expanded diversity of filamentous marine cyanobacteria reveals the extraordinary biosynthetic potential of Moorea and Okeania.</title>
        <authorList>
            <person name="Ferreira Leao T."/>
            <person name="Wang M."/>
            <person name="Moss N."/>
            <person name="Da Silva R."/>
            <person name="Sanders J."/>
            <person name="Nurk S."/>
            <person name="Gurevich A."/>
            <person name="Humphrey G."/>
            <person name="Reher R."/>
            <person name="Zhu Q."/>
            <person name="Belda-Ferre P."/>
            <person name="Glukhov E."/>
            <person name="Rex R."/>
            <person name="Dorrestein P.C."/>
            <person name="Knight R."/>
            <person name="Pevzner P."/>
            <person name="Gerwick W.H."/>
            <person name="Gerwick L."/>
        </authorList>
    </citation>
    <scope>NUCLEOTIDE SEQUENCE</scope>
    <source>
        <strain evidence="1">SIO1C4</strain>
    </source>
</reference>
<dbReference type="InterPro" id="IPR014951">
    <property type="entry name" value="DUF1822"/>
</dbReference>
<organism evidence="1">
    <name type="scientific">Symploca sp. SIO1C4</name>
    <dbReference type="NCBI Taxonomy" id="2607765"/>
    <lineage>
        <taxon>Bacteria</taxon>
        <taxon>Bacillati</taxon>
        <taxon>Cyanobacteriota</taxon>
        <taxon>Cyanophyceae</taxon>
        <taxon>Coleofasciculales</taxon>
        <taxon>Coleofasciculaceae</taxon>
        <taxon>Symploca</taxon>
    </lineage>
</organism>
<evidence type="ECO:0000313" key="1">
    <source>
        <dbReference type="EMBL" id="NER28849.1"/>
    </source>
</evidence>
<dbReference type="AlphaFoldDB" id="A0A6B3N6W8"/>
<protein>
    <submittedName>
        <fullName evidence="1">DUF1822 family protein</fullName>
    </submittedName>
</protein>
<proteinExistence type="predicted"/>
<gene>
    <name evidence="1" type="ORF">F6J89_14730</name>
</gene>
<accession>A0A6B3N6W8</accession>
<dbReference type="EMBL" id="JAAHFQ010000270">
    <property type="protein sequence ID" value="NER28849.1"/>
    <property type="molecule type" value="Genomic_DNA"/>
</dbReference>